<protein>
    <submittedName>
        <fullName evidence="2">Uncharacterized protein</fullName>
    </submittedName>
</protein>
<evidence type="ECO:0000313" key="1">
    <source>
        <dbReference type="Proteomes" id="UP000887540"/>
    </source>
</evidence>
<dbReference type="AlphaFoldDB" id="A0A914D221"/>
<proteinExistence type="predicted"/>
<name>A0A914D221_9BILA</name>
<dbReference type="WBParaSite" id="ACRNAN_scaffold1775.g29594.t1">
    <property type="protein sequence ID" value="ACRNAN_scaffold1775.g29594.t1"/>
    <property type="gene ID" value="ACRNAN_scaffold1775.g29594"/>
</dbReference>
<organism evidence="1 2">
    <name type="scientific">Acrobeloides nanus</name>
    <dbReference type="NCBI Taxonomy" id="290746"/>
    <lineage>
        <taxon>Eukaryota</taxon>
        <taxon>Metazoa</taxon>
        <taxon>Ecdysozoa</taxon>
        <taxon>Nematoda</taxon>
        <taxon>Chromadorea</taxon>
        <taxon>Rhabditida</taxon>
        <taxon>Tylenchina</taxon>
        <taxon>Cephalobomorpha</taxon>
        <taxon>Cephaloboidea</taxon>
        <taxon>Cephalobidae</taxon>
        <taxon>Acrobeloides</taxon>
    </lineage>
</organism>
<accession>A0A914D221</accession>
<dbReference type="Proteomes" id="UP000887540">
    <property type="component" value="Unplaced"/>
</dbReference>
<keyword evidence="1" id="KW-1185">Reference proteome</keyword>
<reference evidence="2" key="1">
    <citation type="submission" date="2022-11" db="UniProtKB">
        <authorList>
            <consortium name="WormBaseParasite"/>
        </authorList>
    </citation>
    <scope>IDENTIFICATION</scope>
</reference>
<sequence>MTAGCHFCGQCYIKDVDACLTATRFRKVSARCERIVVAVVVLPQKDRVGYLQSVLFGKVDKLAEVGLCVYASD</sequence>
<evidence type="ECO:0000313" key="2">
    <source>
        <dbReference type="WBParaSite" id="ACRNAN_scaffold1775.g29594.t1"/>
    </source>
</evidence>